<protein>
    <submittedName>
        <fullName evidence="2">Serine/threonine protein phosphatase</fullName>
    </submittedName>
</protein>
<proteinExistence type="predicted"/>
<dbReference type="GO" id="GO:0016791">
    <property type="term" value="F:phosphatase activity"/>
    <property type="evidence" value="ECO:0007669"/>
    <property type="project" value="TreeGrafter"/>
</dbReference>
<evidence type="ECO:0000313" key="3">
    <source>
        <dbReference type="Proteomes" id="UP000037425"/>
    </source>
</evidence>
<feature type="domain" description="Calcineurin-like phosphoesterase" evidence="1">
    <location>
        <begin position="9"/>
        <end position="181"/>
    </location>
</feature>
<dbReference type="AlphaFoldDB" id="A0A0L8BXG2"/>
<dbReference type="InterPro" id="IPR029052">
    <property type="entry name" value="Metallo-depent_PP-like"/>
</dbReference>
<dbReference type="PATRIC" id="fig|106592.7.peg.6233"/>
<gene>
    <name evidence="2" type="ORF">AC244_11465</name>
</gene>
<dbReference type="Pfam" id="PF00149">
    <property type="entry name" value="Metallophos"/>
    <property type="match status" value="1"/>
</dbReference>
<dbReference type="Gene3D" id="3.60.21.10">
    <property type="match status" value="1"/>
</dbReference>
<dbReference type="Proteomes" id="UP000037425">
    <property type="component" value="Unassembled WGS sequence"/>
</dbReference>
<dbReference type="GO" id="GO:0005737">
    <property type="term" value="C:cytoplasm"/>
    <property type="evidence" value="ECO:0007669"/>
    <property type="project" value="TreeGrafter"/>
</dbReference>
<dbReference type="CDD" id="cd00144">
    <property type="entry name" value="MPP_PPP_family"/>
    <property type="match status" value="1"/>
</dbReference>
<reference evidence="3" key="1">
    <citation type="submission" date="2015-07" db="EMBL/GenBank/DDBJ databases">
        <title>Whole genome sequence of an Ensifer adhaerens strain isolated from a cave pool in the Wind Cave National Park.</title>
        <authorList>
            <person name="Eng W.W.H."/>
            <person name="Gan H.M."/>
            <person name="Barton H.A."/>
            <person name="Savka M.A."/>
        </authorList>
    </citation>
    <scope>NUCLEOTIDE SEQUENCE [LARGE SCALE GENOMIC DNA]</scope>
    <source>
        <strain evidence="3">SD006</strain>
    </source>
</reference>
<name>A0A0L8BXG2_ENSAD</name>
<dbReference type="GO" id="GO:0008803">
    <property type="term" value="F:bis(5'-nucleosyl)-tetraphosphatase (symmetrical) activity"/>
    <property type="evidence" value="ECO:0007669"/>
    <property type="project" value="TreeGrafter"/>
</dbReference>
<organism evidence="2 3">
    <name type="scientific">Ensifer adhaerens</name>
    <name type="common">Sinorhizobium morelense</name>
    <dbReference type="NCBI Taxonomy" id="106592"/>
    <lineage>
        <taxon>Bacteria</taxon>
        <taxon>Pseudomonadati</taxon>
        <taxon>Pseudomonadota</taxon>
        <taxon>Alphaproteobacteria</taxon>
        <taxon>Hyphomicrobiales</taxon>
        <taxon>Rhizobiaceae</taxon>
        <taxon>Sinorhizobium/Ensifer group</taxon>
        <taxon>Ensifer</taxon>
    </lineage>
</organism>
<evidence type="ECO:0000259" key="1">
    <source>
        <dbReference type="Pfam" id="PF00149"/>
    </source>
</evidence>
<dbReference type="SUPFAM" id="SSF56300">
    <property type="entry name" value="Metallo-dependent phosphatases"/>
    <property type="match status" value="1"/>
</dbReference>
<evidence type="ECO:0000313" key="2">
    <source>
        <dbReference type="EMBL" id="KOF19392.1"/>
    </source>
</evidence>
<dbReference type="InterPro" id="IPR050126">
    <property type="entry name" value="Ap4A_hydrolase"/>
</dbReference>
<dbReference type="InterPro" id="IPR004843">
    <property type="entry name" value="Calcineurin-like_PHP"/>
</dbReference>
<dbReference type="EMBL" id="LGAP01000005">
    <property type="protein sequence ID" value="KOF19392.1"/>
    <property type="molecule type" value="Genomic_DNA"/>
</dbReference>
<accession>A0A0L8BXG2</accession>
<dbReference type="RefSeq" id="WP_053248954.1">
    <property type="nucleotide sequence ID" value="NZ_LGAP01000005.1"/>
</dbReference>
<dbReference type="GO" id="GO:0110154">
    <property type="term" value="P:RNA decapping"/>
    <property type="evidence" value="ECO:0007669"/>
    <property type="project" value="TreeGrafter"/>
</dbReference>
<dbReference type="OrthoDB" id="9807890at2"/>
<sequence length="222" mass="24331">MSALHLTFAVGDIHGCLAELQALLRQIEAYAPEGRVIFLGDMIDRGPDSRGVVELIMAGPQKEGWSWLTLKGNHEEMLLGARSGESDVDWWLVNGGVETLASYDNVIPGTHLKWLIQLPSIIVERFRIFVHAGVDETMPLERQGDEIFLWIRRPDNYSGDYWGKHLCHGHTPSRSNPRTVGNRTNVDSAAVFGGSLSCAIFDDDVPGGPIGFLSTGPGADHS</sequence>
<dbReference type="PANTHER" id="PTHR42850:SF4">
    <property type="entry name" value="ZINC-DEPENDENT ENDOPOLYPHOSPHATASE"/>
    <property type="match status" value="1"/>
</dbReference>
<comment type="caution">
    <text evidence="2">The sequence shown here is derived from an EMBL/GenBank/DDBJ whole genome shotgun (WGS) entry which is preliminary data.</text>
</comment>
<dbReference type="PANTHER" id="PTHR42850">
    <property type="entry name" value="METALLOPHOSPHOESTERASE"/>
    <property type="match status" value="1"/>
</dbReference>